<feature type="region of interest" description="Disordered" evidence="4">
    <location>
        <begin position="139"/>
        <end position="166"/>
    </location>
</feature>
<dbReference type="AlphaFoldDB" id="A0A9Q0ZDR7"/>
<keyword evidence="5" id="KW-0472">Membrane</keyword>
<proteinExistence type="predicted"/>
<sequence>MGQCDCTCCSSIYFDVSTFPPCSNFVLLFIQTFPLQTSHLQYHQQTKRSIYYWCVRARKPFSFHTWPCLSGLSLSLSIHSSFVCGLAANMGRGHLVLVLCLLLLAPFVSTTYGSRKTKSFKMIEPNSQNSSRSTFTGFFPKGMPIPPSAPSKKHNDIGLQSTEPLP</sequence>
<name>A0A9Q0ZDR7_SALVM</name>
<evidence type="ECO:0000256" key="3">
    <source>
        <dbReference type="ARBA" id="ARBA00022729"/>
    </source>
</evidence>
<organism evidence="6 7">
    <name type="scientific">Salix viminalis</name>
    <name type="common">Common osier</name>
    <name type="synonym">Basket willow</name>
    <dbReference type="NCBI Taxonomy" id="40686"/>
    <lineage>
        <taxon>Eukaryota</taxon>
        <taxon>Viridiplantae</taxon>
        <taxon>Streptophyta</taxon>
        <taxon>Embryophyta</taxon>
        <taxon>Tracheophyta</taxon>
        <taxon>Spermatophyta</taxon>
        <taxon>Magnoliopsida</taxon>
        <taxon>eudicotyledons</taxon>
        <taxon>Gunneridae</taxon>
        <taxon>Pentapetalae</taxon>
        <taxon>rosids</taxon>
        <taxon>fabids</taxon>
        <taxon>Malpighiales</taxon>
        <taxon>Salicaceae</taxon>
        <taxon>Saliceae</taxon>
        <taxon>Salix</taxon>
    </lineage>
</organism>
<dbReference type="InterPro" id="IPR039639">
    <property type="entry name" value="IDA-like"/>
</dbReference>
<dbReference type="PANTHER" id="PTHR33599:SF11">
    <property type="entry name" value="PROTEIN IDA-LIKE 5"/>
    <property type="match status" value="1"/>
</dbReference>
<comment type="caution">
    <text evidence="6">The sequence shown here is derived from an EMBL/GenBank/DDBJ whole genome shotgun (WGS) entry which is preliminary data.</text>
</comment>
<feature type="transmembrane region" description="Helical" evidence="5">
    <location>
        <begin position="94"/>
        <end position="113"/>
    </location>
</feature>
<gene>
    <name evidence="6" type="ORF">OIU85_021403</name>
</gene>
<dbReference type="Proteomes" id="UP001151529">
    <property type="component" value="Chromosome 2"/>
</dbReference>
<dbReference type="GO" id="GO:0010227">
    <property type="term" value="P:floral organ abscission"/>
    <property type="evidence" value="ECO:0007669"/>
    <property type="project" value="InterPro"/>
</dbReference>
<accession>A0A9Q0ZDR7</accession>
<keyword evidence="3" id="KW-0732">Signal</keyword>
<dbReference type="OrthoDB" id="848812at2759"/>
<evidence type="ECO:0000313" key="6">
    <source>
        <dbReference type="EMBL" id="KAJ6730603.1"/>
    </source>
</evidence>
<reference evidence="6" key="1">
    <citation type="submission" date="2022-11" db="EMBL/GenBank/DDBJ databases">
        <authorList>
            <person name="Hyden B.L."/>
            <person name="Feng K."/>
            <person name="Yates T."/>
            <person name="Jawdy S."/>
            <person name="Smart L.B."/>
            <person name="Muchero W."/>
        </authorList>
    </citation>
    <scope>NUCLEOTIDE SEQUENCE</scope>
    <source>
        <tissue evidence="6">Shoot tip</tissue>
    </source>
</reference>
<comment type="subcellular location">
    <subcellularLocation>
        <location evidence="1">Secreted</location>
        <location evidence="1">Extracellular space</location>
    </subcellularLocation>
</comment>
<evidence type="ECO:0000256" key="1">
    <source>
        <dbReference type="ARBA" id="ARBA00004239"/>
    </source>
</evidence>
<keyword evidence="5" id="KW-0812">Transmembrane</keyword>
<keyword evidence="5" id="KW-1133">Transmembrane helix</keyword>
<protein>
    <submittedName>
        <fullName evidence="6">PROTEIN IDA-LIKE 5</fullName>
    </submittedName>
</protein>
<keyword evidence="2" id="KW-0964">Secreted</keyword>
<dbReference type="GO" id="GO:0005576">
    <property type="term" value="C:extracellular region"/>
    <property type="evidence" value="ECO:0007669"/>
    <property type="project" value="UniProtKB-SubCell"/>
</dbReference>
<reference evidence="6" key="2">
    <citation type="journal article" date="2023" name="Int. J. Mol. Sci.">
        <title>De Novo Assembly and Annotation of 11 Diverse Shrub Willow (Salix) Genomes Reveals Novel Gene Organization in Sex-Linked Regions.</title>
        <authorList>
            <person name="Hyden B."/>
            <person name="Feng K."/>
            <person name="Yates T.B."/>
            <person name="Jawdy S."/>
            <person name="Cereghino C."/>
            <person name="Smart L.B."/>
            <person name="Muchero W."/>
        </authorList>
    </citation>
    <scope>NUCLEOTIDE SEQUENCE [LARGE SCALE GENOMIC DNA]</scope>
    <source>
        <tissue evidence="6">Shoot tip</tissue>
    </source>
</reference>
<feature type="transmembrane region" description="Helical" evidence="5">
    <location>
        <begin position="66"/>
        <end position="88"/>
    </location>
</feature>
<evidence type="ECO:0000313" key="7">
    <source>
        <dbReference type="Proteomes" id="UP001151529"/>
    </source>
</evidence>
<evidence type="ECO:0000256" key="4">
    <source>
        <dbReference type="SAM" id="MobiDB-lite"/>
    </source>
</evidence>
<evidence type="ECO:0000256" key="5">
    <source>
        <dbReference type="SAM" id="Phobius"/>
    </source>
</evidence>
<keyword evidence="7" id="KW-1185">Reference proteome</keyword>
<evidence type="ECO:0000256" key="2">
    <source>
        <dbReference type="ARBA" id="ARBA00022525"/>
    </source>
</evidence>
<dbReference type="PANTHER" id="PTHR33599">
    <property type="entry name" value="PROTEIN IDA-LIKE 5"/>
    <property type="match status" value="1"/>
</dbReference>
<dbReference type="EMBL" id="JAPFFL010000004">
    <property type="protein sequence ID" value="KAJ6730603.1"/>
    <property type="molecule type" value="Genomic_DNA"/>
</dbReference>